<feature type="transmembrane region" description="Helical" evidence="1">
    <location>
        <begin position="19"/>
        <end position="39"/>
    </location>
</feature>
<sequence>MHRYGATCTRAAVVELLEYYYLSSLLFEVLYLITGILLYY</sequence>
<protein>
    <submittedName>
        <fullName evidence="2">Uncharacterized protein</fullName>
    </submittedName>
</protein>
<reference evidence="2" key="2">
    <citation type="journal article" date="2015" name="Data Brief">
        <title>Shoot transcriptome of the giant reed, Arundo donax.</title>
        <authorList>
            <person name="Barrero R.A."/>
            <person name="Guerrero F.D."/>
            <person name="Moolhuijzen P."/>
            <person name="Goolsby J.A."/>
            <person name="Tidwell J."/>
            <person name="Bellgard S.E."/>
            <person name="Bellgard M.I."/>
        </authorList>
    </citation>
    <scope>NUCLEOTIDE SEQUENCE</scope>
    <source>
        <tissue evidence="2">Shoot tissue taken approximately 20 cm above the soil surface</tissue>
    </source>
</reference>
<keyword evidence="1" id="KW-0812">Transmembrane</keyword>
<evidence type="ECO:0000256" key="1">
    <source>
        <dbReference type="SAM" id="Phobius"/>
    </source>
</evidence>
<evidence type="ECO:0000313" key="2">
    <source>
        <dbReference type="EMBL" id="JAD35690.1"/>
    </source>
</evidence>
<proteinExistence type="predicted"/>
<name>A0A0A8ZG36_ARUDO</name>
<accession>A0A0A8ZG36</accession>
<keyword evidence="1" id="KW-1133">Transmembrane helix</keyword>
<dbReference type="EMBL" id="GBRH01262205">
    <property type="protein sequence ID" value="JAD35690.1"/>
    <property type="molecule type" value="Transcribed_RNA"/>
</dbReference>
<reference evidence="2" key="1">
    <citation type="submission" date="2014-09" db="EMBL/GenBank/DDBJ databases">
        <authorList>
            <person name="Magalhaes I.L.F."/>
            <person name="Oliveira U."/>
            <person name="Santos F.R."/>
            <person name="Vidigal T.H.D.A."/>
            <person name="Brescovit A.D."/>
            <person name="Santos A.J."/>
        </authorList>
    </citation>
    <scope>NUCLEOTIDE SEQUENCE</scope>
    <source>
        <tissue evidence="2">Shoot tissue taken approximately 20 cm above the soil surface</tissue>
    </source>
</reference>
<organism evidence="2">
    <name type="scientific">Arundo donax</name>
    <name type="common">Giant reed</name>
    <name type="synonym">Donax arundinaceus</name>
    <dbReference type="NCBI Taxonomy" id="35708"/>
    <lineage>
        <taxon>Eukaryota</taxon>
        <taxon>Viridiplantae</taxon>
        <taxon>Streptophyta</taxon>
        <taxon>Embryophyta</taxon>
        <taxon>Tracheophyta</taxon>
        <taxon>Spermatophyta</taxon>
        <taxon>Magnoliopsida</taxon>
        <taxon>Liliopsida</taxon>
        <taxon>Poales</taxon>
        <taxon>Poaceae</taxon>
        <taxon>PACMAD clade</taxon>
        <taxon>Arundinoideae</taxon>
        <taxon>Arundineae</taxon>
        <taxon>Arundo</taxon>
    </lineage>
</organism>
<keyword evidence="1" id="KW-0472">Membrane</keyword>
<dbReference type="AlphaFoldDB" id="A0A0A8ZG36"/>